<evidence type="ECO:0000313" key="6">
    <source>
        <dbReference type="Proteomes" id="UP001333710"/>
    </source>
</evidence>
<keyword evidence="2" id="KW-0540">Nuclease</keyword>
<organism evidence="5 6">
    <name type="scientific">Planctobacterium marinum</name>
    <dbReference type="NCBI Taxonomy" id="1631968"/>
    <lineage>
        <taxon>Bacteria</taxon>
        <taxon>Pseudomonadati</taxon>
        <taxon>Pseudomonadota</taxon>
        <taxon>Gammaproteobacteria</taxon>
        <taxon>Alteromonadales</taxon>
        <taxon>Alteromonadaceae</taxon>
        <taxon>Planctobacterium</taxon>
    </lineage>
</organism>
<dbReference type="InterPro" id="IPR007346">
    <property type="entry name" value="Endonuclease-I"/>
</dbReference>
<feature type="chain" id="PRO_5041266832" description="Endonuclease I" evidence="4">
    <location>
        <begin position="23"/>
        <end position="214"/>
    </location>
</feature>
<dbReference type="SUPFAM" id="SSF54060">
    <property type="entry name" value="His-Me finger endonucleases"/>
    <property type="match status" value="1"/>
</dbReference>
<proteinExistence type="inferred from homology"/>
<dbReference type="GO" id="GO:0004518">
    <property type="term" value="F:nuclease activity"/>
    <property type="evidence" value="ECO:0007669"/>
    <property type="project" value="UniProtKB-KW"/>
</dbReference>
<evidence type="ECO:0000256" key="1">
    <source>
        <dbReference type="ARBA" id="ARBA00006429"/>
    </source>
</evidence>
<sequence>MFKTLFLLIITLFPVLSSANLAKYVHIRETVFWQQLYNEKYHTLYCAIHKTGQQNSVVTHAYPLSWMANAMECPSEAQCNYARYKDAAADLHNLWPVEEKILDMRKHYVFFDGDESQGKKSDCNFITYPRGVEPRDYAKGEIARSMLYMMWRYRMPDYEQLPLMMQWHKTYPVNSEERWRNEKIKAIQGNENPFINKPDYADSFFGPALKSRGK</sequence>
<dbReference type="AlphaFoldDB" id="A0AA48HL82"/>
<dbReference type="EMBL" id="AP027272">
    <property type="protein sequence ID" value="BDX07284.1"/>
    <property type="molecule type" value="Genomic_DNA"/>
</dbReference>
<evidence type="ECO:0000313" key="5">
    <source>
        <dbReference type="EMBL" id="BDX07284.1"/>
    </source>
</evidence>
<evidence type="ECO:0000256" key="4">
    <source>
        <dbReference type="SAM" id="SignalP"/>
    </source>
</evidence>
<dbReference type="Proteomes" id="UP001333710">
    <property type="component" value="Chromosome"/>
</dbReference>
<feature type="signal peptide" evidence="4">
    <location>
        <begin position="1"/>
        <end position="22"/>
    </location>
</feature>
<dbReference type="Pfam" id="PF04231">
    <property type="entry name" value="Endonuclease_1"/>
    <property type="match status" value="1"/>
</dbReference>
<evidence type="ECO:0000256" key="2">
    <source>
        <dbReference type="ARBA" id="ARBA00022722"/>
    </source>
</evidence>
<keyword evidence="3" id="KW-0378">Hydrolase</keyword>
<gene>
    <name evidence="5" type="ORF">MACH26_28050</name>
</gene>
<evidence type="ECO:0000256" key="3">
    <source>
        <dbReference type="ARBA" id="ARBA00022801"/>
    </source>
</evidence>
<protein>
    <recommendedName>
        <fullName evidence="7">Endonuclease I</fullName>
    </recommendedName>
</protein>
<name>A0AA48HL82_9ALTE</name>
<dbReference type="PANTHER" id="PTHR33607:SF2">
    <property type="entry name" value="ENDONUCLEASE-1"/>
    <property type="match status" value="1"/>
</dbReference>
<accession>A0AA48HL82</accession>
<keyword evidence="6" id="KW-1185">Reference proteome</keyword>
<keyword evidence="4" id="KW-0732">Signal</keyword>
<dbReference type="PANTHER" id="PTHR33607">
    <property type="entry name" value="ENDONUCLEASE-1"/>
    <property type="match status" value="1"/>
</dbReference>
<dbReference type="KEGG" id="pmaw:MACH26_28050"/>
<dbReference type="RefSeq" id="WP_338293267.1">
    <property type="nucleotide sequence ID" value="NZ_AP027272.1"/>
</dbReference>
<dbReference type="InterPro" id="IPR044925">
    <property type="entry name" value="His-Me_finger_sf"/>
</dbReference>
<comment type="similarity">
    <text evidence="1">Belongs to the EndA/NucM nuclease family.</text>
</comment>
<evidence type="ECO:0008006" key="7">
    <source>
        <dbReference type="Google" id="ProtNLM"/>
    </source>
</evidence>
<reference evidence="5" key="1">
    <citation type="submission" date="2023-01" db="EMBL/GenBank/DDBJ databases">
        <title>Complete genome sequence of Planctobacterium marinum strain Dej080120_11.</title>
        <authorList>
            <person name="Ueki S."/>
            <person name="Maruyama F."/>
        </authorList>
    </citation>
    <scope>NUCLEOTIDE SEQUENCE</scope>
    <source>
        <strain evidence="5">Dej080120_11</strain>
    </source>
</reference>
<dbReference type="GO" id="GO:0016787">
    <property type="term" value="F:hydrolase activity"/>
    <property type="evidence" value="ECO:0007669"/>
    <property type="project" value="UniProtKB-KW"/>
</dbReference>